<dbReference type="Gene3D" id="3.40.50.620">
    <property type="entry name" value="HUPs"/>
    <property type="match status" value="2"/>
</dbReference>
<dbReference type="RefSeq" id="WP_164030371.1">
    <property type="nucleotide sequence ID" value="NZ_JAABOQ010000002.1"/>
</dbReference>
<gene>
    <name evidence="3" type="ORF">GWK10_06385</name>
</gene>
<dbReference type="InterPro" id="IPR014729">
    <property type="entry name" value="Rossmann-like_a/b/a_fold"/>
</dbReference>
<evidence type="ECO:0000313" key="4">
    <source>
        <dbReference type="Proteomes" id="UP000474296"/>
    </source>
</evidence>
<proteinExistence type="inferred from homology"/>
<dbReference type="AlphaFoldDB" id="A0A6M0CLX0"/>
<sequence length="278" mass="31784">MKTILVLTDFSYNAYSALFYAAKLFEDEPSQFIILNSFEDDVVSYSTSISKKEVSNFYQKAKANCLAVQHKLIGDLETTEHTFKIKVTSLSLIKAVKQITNKKSIDLVVMGTRGKTDSNNVFLGSNSFKVIKKIQTIPLLIIPNEIDYVAPRKIGLATGFKNKYDISQIEFLLGLTKRFNTDLKVIYISMDKKFSENQKANFNHLFKIAKHCNPEFNWIPESASKYEALQEYIEKEPLDMLALTYYKHGFINSLFREKVVKDVSRNISIPFIVIPNTA</sequence>
<dbReference type="Pfam" id="PF00582">
    <property type="entry name" value="Usp"/>
    <property type="match status" value="1"/>
</dbReference>
<organism evidence="3 4">
    <name type="scientific">Spongiivirga citrea</name>
    <dbReference type="NCBI Taxonomy" id="1481457"/>
    <lineage>
        <taxon>Bacteria</taxon>
        <taxon>Pseudomonadati</taxon>
        <taxon>Bacteroidota</taxon>
        <taxon>Flavobacteriia</taxon>
        <taxon>Flavobacteriales</taxon>
        <taxon>Flavobacteriaceae</taxon>
        <taxon>Spongiivirga</taxon>
    </lineage>
</organism>
<feature type="domain" description="UspA" evidence="2">
    <location>
        <begin position="1"/>
        <end position="142"/>
    </location>
</feature>
<evidence type="ECO:0000313" key="3">
    <source>
        <dbReference type="EMBL" id="NER16829.1"/>
    </source>
</evidence>
<dbReference type="PANTHER" id="PTHR46268">
    <property type="entry name" value="STRESS RESPONSE PROTEIN NHAX"/>
    <property type="match status" value="1"/>
</dbReference>
<dbReference type="Proteomes" id="UP000474296">
    <property type="component" value="Unassembled WGS sequence"/>
</dbReference>
<accession>A0A6M0CLX0</accession>
<comment type="similarity">
    <text evidence="1">Belongs to the universal stress protein A family.</text>
</comment>
<dbReference type="InterPro" id="IPR006015">
    <property type="entry name" value="Universal_stress_UspA"/>
</dbReference>
<dbReference type="InterPro" id="IPR006016">
    <property type="entry name" value="UspA"/>
</dbReference>
<dbReference type="PANTHER" id="PTHR46268:SF6">
    <property type="entry name" value="UNIVERSAL STRESS PROTEIN UP12"/>
    <property type="match status" value="1"/>
</dbReference>
<keyword evidence="4" id="KW-1185">Reference proteome</keyword>
<protein>
    <submittedName>
        <fullName evidence="3">Universal stress protein</fullName>
    </submittedName>
</protein>
<dbReference type="EMBL" id="JAABOQ010000002">
    <property type="protein sequence ID" value="NER16829.1"/>
    <property type="molecule type" value="Genomic_DNA"/>
</dbReference>
<dbReference type="SUPFAM" id="SSF52402">
    <property type="entry name" value="Adenine nucleotide alpha hydrolases-like"/>
    <property type="match status" value="2"/>
</dbReference>
<comment type="caution">
    <text evidence="3">The sequence shown here is derived from an EMBL/GenBank/DDBJ whole genome shotgun (WGS) entry which is preliminary data.</text>
</comment>
<reference evidence="3 4" key="1">
    <citation type="submission" date="2020-01" db="EMBL/GenBank/DDBJ databases">
        <title>Spongiivirga citrea KCTC 32990T.</title>
        <authorList>
            <person name="Wang G."/>
        </authorList>
    </citation>
    <scope>NUCLEOTIDE SEQUENCE [LARGE SCALE GENOMIC DNA]</scope>
    <source>
        <strain evidence="3 4">KCTC 32990</strain>
    </source>
</reference>
<evidence type="ECO:0000259" key="2">
    <source>
        <dbReference type="Pfam" id="PF00582"/>
    </source>
</evidence>
<evidence type="ECO:0000256" key="1">
    <source>
        <dbReference type="ARBA" id="ARBA00008791"/>
    </source>
</evidence>
<dbReference type="PRINTS" id="PR01438">
    <property type="entry name" value="UNVRSLSTRESS"/>
</dbReference>
<dbReference type="CDD" id="cd00293">
    <property type="entry name" value="USP-like"/>
    <property type="match status" value="1"/>
</dbReference>
<name>A0A6M0CLX0_9FLAO</name>